<gene>
    <name evidence="6" type="ORF">A2209_03505</name>
</gene>
<dbReference type="EMBL" id="MGBG01000018">
    <property type="protein sequence ID" value="OGK64629.1"/>
    <property type="molecule type" value="Genomic_DNA"/>
</dbReference>
<feature type="domain" description="Carbohydrate kinase PfkB" evidence="5">
    <location>
        <begin position="2"/>
        <end position="305"/>
    </location>
</feature>
<name>A0A1F7K9T2_9BACT</name>
<dbReference type="InterPro" id="IPR011611">
    <property type="entry name" value="PfkB_dom"/>
</dbReference>
<keyword evidence="3 4" id="KW-0418">Kinase</keyword>
<evidence type="ECO:0000256" key="1">
    <source>
        <dbReference type="ARBA" id="ARBA00010688"/>
    </source>
</evidence>
<evidence type="ECO:0000259" key="5">
    <source>
        <dbReference type="Pfam" id="PF00294"/>
    </source>
</evidence>
<keyword evidence="2 4" id="KW-0808">Transferase</keyword>
<dbReference type="PANTHER" id="PTHR10584:SF166">
    <property type="entry name" value="RIBOKINASE"/>
    <property type="match status" value="1"/>
</dbReference>
<dbReference type="GO" id="GO:0016301">
    <property type="term" value="F:kinase activity"/>
    <property type="evidence" value="ECO:0007669"/>
    <property type="project" value="UniProtKB-KW"/>
</dbReference>
<dbReference type="PROSITE" id="PS00584">
    <property type="entry name" value="PFKB_KINASES_2"/>
    <property type="match status" value="1"/>
</dbReference>
<sequence length="315" mass="34835">MSEVLSIGSLTLDLFFQDQSLTIKKNRFNLALGGKYVVASFNQGIGGGGGNVAVGLSRAGIKTALWSEIGEGGVSQLVRTRLEEEKVNTEALVVRENLTNLSVILLSQKGERTIINHRSHQSELVFGPKQQQLIRNVKLLYLGNLPEVPLEARTEILSYAHQHGVKTFLNLGVKDCRQGLHKLKPLLANVNYFVINRYELADILAIAPNEIMPKMVDYRSKLFPDPHFVLIITDGEFGSYVQTEEAITHQVAYRVDKVIDSTGAGDAFTSGFISGIYYHLPLRDCLRSGARNSASVIAKINAQDGLLFKRELLNQ</sequence>
<dbReference type="AlphaFoldDB" id="A0A1F7K9T2"/>
<evidence type="ECO:0000256" key="3">
    <source>
        <dbReference type="ARBA" id="ARBA00022777"/>
    </source>
</evidence>
<organism evidence="6 7">
    <name type="scientific">Candidatus Roizmanbacteria bacterium RIFOXYA1_FULL_41_12</name>
    <dbReference type="NCBI Taxonomy" id="1802082"/>
    <lineage>
        <taxon>Bacteria</taxon>
        <taxon>Candidatus Roizmaniibacteriota</taxon>
    </lineage>
</organism>
<comment type="caution">
    <text evidence="6">The sequence shown here is derived from an EMBL/GenBank/DDBJ whole genome shotgun (WGS) entry which is preliminary data.</text>
</comment>
<accession>A0A1F7K9T2</accession>
<dbReference type="PANTHER" id="PTHR10584">
    <property type="entry name" value="SUGAR KINASE"/>
    <property type="match status" value="1"/>
</dbReference>
<evidence type="ECO:0000256" key="2">
    <source>
        <dbReference type="ARBA" id="ARBA00022679"/>
    </source>
</evidence>
<dbReference type="InterPro" id="IPR002139">
    <property type="entry name" value="Ribo/fructo_kinase"/>
</dbReference>
<dbReference type="InterPro" id="IPR029056">
    <property type="entry name" value="Ribokinase-like"/>
</dbReference>
<dbReference type="InterPro" id="IPR002173">
    <property type="entry name" value="Carboh/pur_kinase_PfkB_CS"/>
</dbReference>
<dbReference type="PRINTS" id="PR00990">
    <property type="entry name" value="RIBOKINASE"/>
</dbReference>
<proteinExistence type="inferred from homology"/>
<dbReference type="Pfam" id="PF00294">
    <property type="entry name" value="PfkB"/>
    <property type="match status" value="1"/>
</dbReference>
<evidence type="ECO:0000256" key="4">
    <source>
        <dbReference type="RuleBase" id="RU003704"/>
    </source>
</evidence>
<dbReference type="GO" id="GO:0006796">
    <property type="term" value="P:phosphate-containing compound metabolic process"/>
    <property type="evidence" value="ECO:0007669"/>
    <property type="project" value="UniProtKB-ARBA"/>
</dbReference>
<protein>
    <recommendedName>
        <fullName evidence="5">Carbohydrate kinase PfkB domain-containing protein</fullName>
    </recommendedName>
</protein>
<dbReference type="Proteomes" id="UP000178450">
    <property type="component" value="Unassembled WGS sequence"/>
</dbReference>
<evidence type="ECO:0000313" key="7">
    <source>
        <dbReference type="Proteomes" id="UP000178450"/>
    </source>
</evidence>
<dbReference type="Gene3D" id="3.40.1190.20">
    <property type="match status" value="1"/>
</dbReference>
<evidence type="ECO:0000313" key="6">
    <source>
        <dbReference type="EMBL" id="OGK64629.1"/>
    </source>
</evidence>
<reference evidence="6 7" key="1">
    <citation type="journal article" date="2016" name="Nat. Commun.">
        <title>Thousands of microbial genomes shed light on interconnected biogeochemical processes in an aquifer system.</title>
        <authorList>
            <person name="Anantharaman K."/>
            <person name="Brown C.T."/>
            <person name="Hug L.A."/>
            <person name="Sharon I."/>
            <person name="Castelle C.J."/>
            <person name="Probst A.J."/>
            <person name="Thomas B.C."/>
            <person name="Singh A."/>
            <person name="Wilkins M.J."/>
            <person name="Karaoz U."/>
            <person name="Brodie E.L."/>
            <person name="Williams K.H."/>
            <person name="Hubbard S.S."/>
            <person name="Banfield J.F."/>
        </authorList>
    </citation>
    <scope>NUCLEOTIDE SEQUENCE [LARGE SCALE GENOMIC DNA]</scope>
</reference>
<comment type="similarity">
    <text evidence="1 4">Belongs to the carbohydrate kinase PfkB family.</text>
</comment>
<dbReference type="SUPFAM" id="SSF53613">
    <property type="entry name" value="Ribokinase-like"/>
    <property type="match status" value="1"/>
</dbReference>